<accession>A0ABQ3Z378</accession>
<dbReference type="Pfam" id="PF11209">
    <property type="entry name" value="LmeA"/>
    <property type="match status" value="1"/>
</dbReference>
<proteinExistence type="predicted"/>
<name>A0ABQ3Z378_9ACTN</name>
<organism evidence="2 3">
    <name type="scientific">Paractinoplanes durhamensis</name>
    <dbReference type="NCBI Taxonomy" id="113563"/>
    <lineage>
        <taxon>Bacteria</taxon>
        <taxon>Bacillati</taxon>
        <taxon>Actinomycetota</taxon>
        <taxon>Actinomycetes</taxon>
        <taxon>Micromonosporales</taxon>
        <taxon>Micromonosporaceae</taxon>
        <taxon>Paractinoplanes</taxon>
    </lineage>
</organism>
<evidence type="ECO:0000313" key="2">
    <source>
        <dbReference type="EMBL" id="GIE04282.1"/>
    </source>
</evidence>
<gene>
    <name evidence="2" type="ORF">Adu01nite_56320</name>
</gene>
<dbReference type="EMBL" id="BOML01000043">
    <property type="protein sequence ID" value="GIE04282.1"/>
    <property type="molecule type" value="Genomic_DNA"/>
</dbReference>
<comment type="caution">
    <text evidence="2">The sequence shown here is derived from an EMBL/GenBank/DDBJ whole genome shotgun (WGS) entry which is preliminary data.</text>
</comment>
<keyword evidence="1" id="KW-1133">Transmembrane helix</keyword>
<evidence type="ECO:0008006" key="4">
    <source>
        <dbReference type="Google" id="ProtNLM"/>
    </source>
</evidence>
<keyword evidence="1" id="KW-0472">Membrane</keyword>
<feature type="transmembrane region" description="Helical" evidence="1">
    <location>
        <begin position="26"/>
        <end position="47"/>
    </location>
</feature>
<dbReference type="RefSeq" id="WP_203730879.1">
    <property type="nucleotide sequence ID" value="NZ_BAAATX010000016.1"/>
</dbReference>
<evidence type="ECO:0000313" key="3">
    <source>
        <dbReference type="Proteomes" id="UP000637628"/>
    </source>
</evidence>
<keyword evidence="1" id="KW-0812">Transmembrane</keyword>
<sequence>MTMVETETRTEAHRPLHSARGTRHKWIAIAATALVLLLALTMLAYAVPLPLLDGYLRQQIVDRVSSQVACPGAAAVATEVTVGGGTLVPQALRQNLSEVKLTVPDATLSGVPHARFTATMRDVTQPAGGTHVGSMDATIAVGFANLPTPKGTPKRTFHRAGDGGLSVDVTMPADAADNVQAKLFMKMRLRGETAQSVPERLEIFGKSLPASQVGDLAGGVRSQQLPHLPAGVTYNSITPRTDGVHIGIGGVSVNALSTLPTDVGGRTVSYTAANGLLGINTTAIGVPLTIHTAPVLSGGTLNLEPRLVHILGGDHKPNDPIAKLVLGQINQEDLKQTLPVLPSGVSYRSVSVDAQGIKVVIGGVTTQPFSVLKQPPGNPTVFGAEGGRLTATATGGSGEATPVVLYGRPVIKGSTLDIAPDQVEMFGVRFPAANVLSQVAPQETTYELQKLPAGLIYAGVDVQPNGLLIRLTGQDVTLQRGALTGGSC</sequence>
<dbReference type="InterPro" id="IPR021373">
    <property type="entry name" value="DUF2993"/>
</dbReference>
<protein>
    <recommendedName>
        <fullName evidence="4">DUF2993 domain-containing protein</fullName>
    </recommendedName>
</protein>
<reference evidence="2 3" key="1">
    <citation type="submission" date="2021-01" db="EMBL/GenBank/DDBJ databases">
        <title>Whole genome shotgun sequence of Actinoplanes durhamensis NBRC 14914.</title>
        <authorList>
            <person name="Komaki H."/>
            <person name="Tamura T."/>
        </authorList>
    </citation>
    <scope>NUCLEOTIDE SEQUENCE [LARGE SCALE GENOMIC DNA]</scope>
    <source>
        <strain evidence="2 3">NBRC 14914</strain>
    </source>
</reference>
<dbReference type="Proteomes" id="UP000637628">
    <property type="component" value="Unassembled WGS sequence"/>
</dbReference>
<evidence type="ECO:0000256" key="1">
    <source>
        <dbReference type="SAM" id="Phobius"/>
    </source>
</evidence>
<keyword evidence="3" id="KW-1185">Reference proteome</keyword>